<keyword evidence="1" id="KW-0812">Transmembrane</keyword>
<dbReference type="InterPro" id="IPR031360">
    <property type="entry name" value="TrpP"/>
</dbReference>
<dbReference type="RefSeq" id="WP_210060514.1">
    <property type="nucleotide sequence ID" value="NZ_JAGGLJ010000005.1"/>
</dbReference>
<dbReference type="Pfam" id="PF17099">
    <property type="entry name" value="TrpP"/>
    <property type="match status" value="1"/>
</dbReference>
<accession>A0ABS4KBS6</accession>
<keyword evidence="1" id="KW-0472">Membrane</keyword>
<sequence>MKTKNLVQASILLAIGAVLHLVVPGIINGMKPDFLLVTMFCAIIMNDDFKSTLIIGMATGLIAAATTTFPSGQIPSIFDKLISAFTFLSLYRLVFKNIKNKKFAMFINTFINTFISGFVFLFSASQLFGINIPGGISVLLLSVVLPTCFFNGAFGIIVEKIIFIYNKVSI</sequence>
<evidence type="ECO:0000256" key="1">
    <source>
        <dbReference type="SAM" id="Phobius"/>
    </source>
</evidence>
<keyword evidence="3" id="KW-1185">Reference proteome</keyword>
<dbReference type="EMBL" id="JAGGLJ010000005">
    <property type="protein sequence ID" value="MBP2025218.1"/>
    <property type="molecule type" value="Genomic_DNA"/>
</dbReference>
<name>A0ABS4KBS6_9FIRM</name>
<gene>
    <name evidence="2" type="ORF">J2Z71_000743</name>
</gene>
<proteinExistence type="predicted"/>
<feature type="transmembrane region" description="Helical" evidence="1">
    <location>
        <begin position="77"/>
        <end position="94"/>
    </location>
</feature>
<feature type="transmembrane region" description="Helical" evidence="1">
    <location>
        <begin position="106"/>
        <end position="130"/>
    </location>
</feature>
<dbReference type="Proteomes" id="UP001519306">
    <property type="component" value="Unassembled WGS sequence"/>
</dbReference>
<dbReference type="Gene3D" id="1.10.1760.20">
    <property type="match status" value="1"/>
</dbReference>
<reference evidence="2 3" key="1">
    <citation type="submission" date="2021-03" db="EMBL/GenBank/DDBJ databases">
        <title>Genomic Encyclopedia of Type Strains, Phase IV (KMG-IV): sequencing the most valuable type-strain genomes for metagenomic binning, comparative biology and taxonomic classification.</title>
        <authorList>
            <person name="Goeker M."/>
        </authorList>
    </citation>
    <scope>NUCLEOTIDE SEQUENCE [LARGE SCALE GENOMIC DNA]</scope>
    <source>
        <strain evidence="2 3">DSM 27563</strain>
    </source>
</reference>
<evidence type="ECO:0000313" key="2">
    <source>
        <dbReference type="EMBL" id="MBP2025218.1"/>
    </source>
</evidence>
<keyword evidence="1" id="KW-1133">Transmembrane helix</keyword>
<evidence type="ECO:0000313" key="3">
    <source>
        <dbReference type="Proteomes" id="UP001519306"/>
    </source>
</evidence>
<comment type="caution">
    <text evidence="2">The sequence shown here is derived from an EMBL/GenBank/DDBJ whole genome shotgun (WGS) entry which is preliminary data.</text>
</comment>
<protein>
    <submittedName>
        <fullName evidence="2">Thiamine transporter ThiT</fullName>
    </submittedName>
</protein>
<feature type="transmembrane region" description="Helical" evidence="1">
    <location>
        <begin position="136"/>
        <end position="158"/>
    </location>
</feature>
<feature type="transmembrane region" description="Helical" evidence="1">
    <location>
        <begin position="6"/>
        <end position="30"/>
    </location>
</feature>
<organism evidence="2 3">
    <name type="scientific">Peptoniphilus stercorisuis</name>
    <dbReference type="NCBI Taxonomy" id="1436965"/>
    <lineage>
        <taxon>Bacteria</taxon>
        <taxon>Bacillati</taxon>
        <taxon>Bacillota</taxon>
        <taxon>Tissierellia</taxon>
        <taxon>Tissierellales</taxon>
        <taxon>Peptoniphilaceae</taxon>
        <taxon>Peptoniphilus</taxon>
    </lineage>
</organism>